<dbReference type="AlphaFoldDB" id="A0A2T4BWR5"/>
<keyword evidence="2" id="KW-1185">Reference proteome</keyword>
<reference evidence="1 2" key="1">
    <citation type="submission" date="2016-07" db="EMBL/GenBank/DDBJ databases">
        <title>Multiple horizontal gene transfer events from other fungi enriched the ability of initially mycotrophic Trichoderma (Ascomycota) to feed on dead plant biomass.</title>
        <authorList>
            <consortium name="DOE Joint Genome Institute"/>
            <person name="Aerts A."/>
            <person name="Atanasova L."/>
            <person name="Chenthamara K."/>
            <person name="Zhang J."/>
            <person name="Grujic M."/>
            <person name="Henrissat B."/>
            <person name="Kuo A."/>
            <person name="Salamov A."/>
            <person name="Lipzen A."/>
            <person name="Labutti K."/>
            <person name="Barry K."/>
            <person name="Miao Y."/>
            <person name="Rahimi M.J."/>
            <person name="Shen Q."/>
            <person name="Grigoriev I.V."/>
            <person name="Kubicek C.P."/>
            <person name="Druzhinina I.S."/>
        </authorList>
    </citation>
    <scope>NUCLEOTIDE SEQUENCE [LARGE SCALE GENOMIC DNA]</scope>
    <source>
        <strain evidence="1 2">ATCC 18648</strain>
    </source>
</reference>
<dbReference type="OrthoDB" id="10443853at2759"/>
<dbReference type="Proteomes" id="UP000240760">
    <property type="component" value="Unassembled WGS sequence"/>
</dbReference>
<dbReference type="EMBL" id="KZ679137">
    <property type="protein sequence ID" value="PTB73773.1"/>
    <property type="molecule type" value="Genomic_DNA"/>
</dbReference>
<accession>A0A2T4BWR5</accession>
<protein>
    <submittedName>
        <fullName evidence="1">Uncharacterized protein</fullName>
    </submittedName>
</protein>
<gene>
    <name evidence="1" type="ORF">M440DRAFT_1440711</name>
</gene>
<evidence type="ECO:0000313" key="2">
    <source>
        <dbReference type="Proteomes" id="UP000240760"/>
    </source>
</evidence>
<organism evidence="1 2">
    <name type="scientific">Trichoderma longibrachiatum ATCC 18648</name>
    <dbReference type="NCBI Taxonomy" id="983965"/>
    <lineage>
        <taxon>Eukaryota</taxon>
        <taxon>Fungi</taxon>
        <taxon>Dikarya</taxon>
        <taxon>Ascomycota</taxon>
        <taxon>Pezizomycotina</taxon>
        <taxon>Sordariomycetes</taxon>
        <taxon>Hypocreomycetidae</taxon>
        <taxon>Hypocreales</taxon>
        <taxon>Hypocreaceae</taxon>
        <taxon>Trichoderma</taxon>
    </lineage>
</organism>
<proteinExistence type="predicted"/>
<sequence length="290" mass="33123">MCTSFETVSNAGNVPVKAASGRSALSATEQEWETIQQKVEDGQAITFPDLVAFTKIPAFDMRIMVAPKARNLLVRTARQNLKDLEAAGYITIKAPLKYQARMLFAHRSTIDDPAPQSDARYAIWVLERTISEILEGRGFVSHSAWGVLERELASRKADRKQWTYRELDRAAYAAQPPSVLALKKEDLRKRIHAMMRLCGVPSEEAVTLSTSPEEVDSTIRRYLEPHVRNGHSIVHIRLFAYYLHQRMDAQFKQHRKFQQSHMRAIRALGAFLSWTLFRHLYNIDRSISVG</sequence>
<evidence type="ECO:0000313" key="1">
    <source>
        <dbReference type="EMBL" id="PTB73773.1"/>
    </source>
</evidence>
<name>A0A2T4BWR5_TRILO</name>